<dbReference type="GO" id="GO:0031929">
    <property type="term" value="P:TOR signaling"/>
    <property type="evidence" value="ECO:0007669"/>
    <property type="project" value="UniProtKB-UniRule"/>
</dbReference>
<dbReference type="GO" id="GO:0031931">
    <property type="term" value="C:TORC1 complex"/>
    <property type="evidence" value="ECO:0007669"/>
    <property type="project" value="UniProtKB-UniRule"/>
</dbReference>
<dbReference type="InterPro" id="IPR019775">
    <property type="entry name" value="WD40_repeat_CS"/>
</dbReference>
<accession>A0AAD5WJX1</accession>
<dbReference type="InterPro" id="IPR037588">
    <property type="entry name" value="MLST8"/>
</dbReference>
<dbReference type="GO" id="GO:0005737">
    <property type="term" value="C:cytoplasm"/>
    <property type="evidence" value="ECO:0007669"/>
    <property type="project" value="UniProtKB-SubCell"/>
</dbReference>
<organism evidence="6 7">
    <name type="scientific">Parelaphostrongylus tenuis</name>
    <name type="common">Meningeal worm</name>
    <dbReference type="NCBI Taxonomy" id="148309"/>
    <lineage>
        <taxon>Eukaryota</taxon>
        <taxon>Metazoa</taxon>
        <taxon>Ecdysozoa</taxon>
        <taxon>Nematoda</taxon>
        <taxon>Chromadorea</taxon>
        <taxon>Rhabditida</taxon>
        <taxon>Rhabditina</taxon>
        <taxon>Rhabditomorpha</taxon>
        <taxon>Strongyloidea</taxon>
        <taxon>Metastrongylidae</taxon>
        <taxon>Parelaphostrongylus</taxon>
    </lineage>
</organism>
<proteinExistence type="inferred from homology"/>
<gene>
    <name evidence="6" type="ORF">KIN20_034258</name>
</gene>
<evidence type="ECO:0000256" key="1">
    <source>
        <dbReference type="ARBA" id="ARBA00009890"/>
    </source>
</evidence>
<comment type="function">
    <text evidence="5">Subunit of TORC1 and TORC2, which regulate cell growth and survival in response to nutrient and hormonal signals.</text>
</comment>
<protein>
    <recommendedName>
        <fullName evidence="5">Target of rapamycin complex subunit lst8</fullName>
        <shortName evidence="5">TORC subunit lst8</shortName>
    </recommendedName>
</protein>
<evidence type="ECO:0000256" key="3">
    <source>
        <dbReference type="ARBA" id="ARBA00022737"/>
    </source>
</evidence>
<keyword evidence="2 4" id="KW-0853">WD repeat</keyword>
<dbReference type="SUPFAM" id="SSF50978">
    <property type="entry name" value="WD40 repeat-like"/>
    <property type="match status" value="1"/>
</dbReference>
<evidence type="ECO:0000256" key="4">
    <source>
        <dbReference type="PROSITE-ProRule" id="PRU00221"/>
    </source>
</evidence>
<feature type="repeat" description="WD" evidence="4">
    <location>
        <begin position="79"/>
        <end position="120"/>
    </location>
</feature>
<evidence type="ECO:0000313" key="6">
    <source>
        <dbReference type="EMBL" id="KAJ1372173.1"/>
    </source>
</evidence>
<dbReference type="Proteomes" id="UP001196413">
    <property type="component" value="Unassembled WGS sequence"/>
</dbReference>
<evidence type="ECO:0000256" key="2">
    <source>
        <dbReference type="ARBA" id="ARBA00022574"/>
    </source>
</evidence>
<sequence>MPSLSYQEFVTSLAVHPSANTLAGITNRGNLIVWDLSNGTDEWAQKKYIERNTETVARLKNNDVGKRAICKSYGLSCRYSPDGRVLLTTAFTCDSRVVFTGGSDNRIKLWDMDSRQMMMKYDGHTKPITALCISDVPLR</sequence>
<dbReference type="Pfam" id="PF00400">
    <property type="entry name" value="WD40"/>
    <property type="match status" value="1"/>
</dbReference>
<keyword evidence="3 5" id="KW-0677">Repeat</keyword>
<dbReference type="InterPro" id="IPR036322">
    <property type="entry name" value="WD40_repeat_dom_sf"/>
</dbReference>
<dbReference type="PANTHER" id="PTHR19842:SF0">
    <property type="entry name" value="TARGET OF RAPAMYCIN COMPLEX SUBUNIT LST8"/>
    <property type="match status" value="1"/>
</dbReference>
<comment type="subunit">
    <text evidence="5">Part of TORC1 complex. Part of the TORC2 complex.</text>
</comment>
<evidence type="ECO:0000256" key="5">
    <source>
        <dbReference type="RuleBase" id="RU369068"/>
    </source>
</evidence>
<dbReference type="PROSITE" id="PS00678">
    <property type="entry name" value="WD_REPEATS_1"/>
    <property type="match status" value="1"/>
</dbReference>
<reference evidence="6" key="1">
    <citation type="submission" date="2021-06" db="EMBL/GenBank/DDBJ databases">
        <title>Parelaphostrongylus tenuis whole genome reference sequence.</title>
        <authorList>
            <person name="Garwood T.J."/>
            <person name="Larsen P.A."/>
            <person name="Fountain-Jones N.M."/>
            <person name="Garbe J.R."/>
            <person name="Macchietto M.G."/>
            <person name="Kania S.A."/>
            <person name="Gerhold R.W."/>
            <person name="Richards J.E."/>
            <person name="Wolf T.M."/>
        </authorList>
    </citation>
    <scope>NUCLEOTIDE SEQUENCE</scope>
    <source>
        <strain evidence="6">MNPRO001-30</strain>
        <tissue evidence="6">Meninges</tissue>
    </source>
</reference>
<name>A0AAD5WJX1_PARTN</name>
<dbReference type="Gene3D" id="2.130.10.10">
    <property type="entry name" value="YVTN repeat-like/Quinoprotein amine dehydrogenase"/>
    <property type="match status" value="1"/>
</dbReference>
<keyword evidence="7" id="KW-1185">Reference proteome</keyword>
<dbReference type="InterPro" id="IPR001680">
    <property type="entry name" value="WD40_rpt"/>
</dbReference>
<dbReference type="PANTHER" id="PTHR19842">
    <property type="entry name" value="G BETA-LIKE PROTEIN GBL"/>
    <property type="match status" value="1"/>
</dbReference>
<dbReference type="GO" id="GO:0032956">
    <property type="term" value="P:regulation of actin cytoskeleton organization"/>
    <property type="evidence" value="ECO:0007669"/>
    <property type="project" value="TreeGrafter"/>
</dbReference>
<dbReference type="InterPro" id="IPR015943">
    <property type="entry name" value="WD40/YVTN_repeat-like_dom_sf"/>
</dbReference>
<comment type="similarity">
    <text evidence="1 5">Belongs to the WD repeat LST8 family.</text>
</comment>
<dbReference type="PROSITE" id="PS50082">
    <property type="entry name" value="WD_REPEATS_2"/>
    <property type="match status" value="1"/>
</dbReference>
<evidence type="ECO:0000313" key="7">
    <source>
        <dbReference type="Proteomes" id="UP001196413"/>
    </source>
</evidence>
<comment type="caution">
    <text evidence="6">The sequence shown here is derived from an EMBL/GenBank/DDBJ whole genome shotgun (WGS) entry which is preliminary data.</text>
</comment>
<dbReference type="GO" id="GO:0031932">
    <property type="term" value="C:TORC2 complex"/>
    <property type="evidence" value="ECO:0007669"/>
    <property type="project" value="UniProtKB-UniRule"/>
</dbReference>
<dbReference type="AlphaFoldDB" id="A0AAD5WJX1"/>
<comment type="subcellular location">
    <subcellularLocation>
        <location evidence="5">Cytoplasm</location>
    </subcellularLocation>
</comment>
<dbReference type="EMBL" id="JAHQIW010007102">
    <property type="protein sequence ID" value="KAJ1372173.1"/>
    <property type="molecule type" value="Genomic_DNA"/>
</dbReference>
<keyword evidence="5" id="KW-0963">Cytoplasm</keyword>